<dbReference type="NCBIfam" id="NF005559">
    <property type="entry name" value="PRK07231.1"/>
    <property type="match status" value="1"/>
</dbReference>
<proteinExistence type="inferred from homology"/>
<protein>
    <submittedName>
        <fullName evidence="4">Oxidoreductase</fullName>
    </submittedName>
</protein>
<evidence type="ECO:0000256" key="1">
    <source>
        <dbReference type="ARBA" id="ARBA00006484"/>
    </source>
</evidence>
<feature type="domain" description="Ketoreductase" evidence="3">
    <location>
        <begin position="8"/>
        <end position="186"/>
    </location>
</feature>
<dbReference type="Gene3D" id="3.40.50.720">
    <property type="entry name" value="NAD(P)-binding Rossmann-like Domain"/>
    <property type="match status" value="1"/>
</dbReference>
<keyword evidence="5" id="KW-1185">Reference proteome</keyword>
<dbReference type="Pfam" id="PF13561">
    <property type="entry name" value="adh_short_C2"/>
    <property type="match status" value="1"/>
</dbReference>
<dbReference type="PANTHER" id="PTHR42760:SF133">
    <property type="entry name" value="3-OXOACYL-[ACYL-CARRIER-PROTEIN] REDUCTASE"/>
    <property type="match status" value="1"/>
</dbReference>
<dbReference type="CDD" id="cd05233">
    <property type="entry name" value="SDR_c"/>
    <property type="match status" value="1"/>
</dbReference>
<keyword evidence="2" id="KW-0560">Oxidoreductase</keyword>
<dbReference type="InterPro" id="IPR002347">
    <property type="entry name" value="SDR_fam"/>
</dbReference>
<reference evidence="4" key="1">
    <citation type="submission" date="2021-01" db="EMBL/GenBank/DDBJ databases">
        <title>Whole genome shotgun sequence of Sphaerimonospora thailandensis NBRC 107569.</title>
        <authorList>
            <person name="Komaki H."/>
            <person name="Tamura T."/>
        </authorList>
    </citation>
    <scope>NUCLEOTIDE SEQUENCE</scope>
    <source>
        <strain evidence="4">NBRC 107569</strain>
    </source>
</reference>
<dbReference type="PRINTS" id="PR00081">
    <property type="entry name" value="GDHRDH"/>
</dbReference>
<comment type="similarity">
    <text evidence="1">Belongs to the short-chain dehydrogenases/reductases (SDR) family.</text>
</comment>
<dbReference type="InterPro" id="IPR057326">
    <property type="entry name" value="KR_dom"/>
</dbReference>
<dbReference type="InterPro" id="IPR036291">
    <property type="entry name" value="NAD(P)-bd_dom_sf"/>
</dbReference>
<dbReference type="RefSeq" id="WP_275409013.1">
    <property type="nucleotide sequence ID" value="NZ_BOOG01000051.1"/>
</dbReference>
<dbReference type="SUPFAM" id="SSF51735">
    <property type="entry name" value="NAD(P)-binding Rossmann-fold domains"/>
    <property type="match status" value="1"/>
</dbReference>
<gene>
    <name evidence="4" type="ORF">Mth01_46750</name>
</gene>
<evidence type="ECO:0000259" key="3">
    <source>
        <dbReference type="SMART" id="SM00822"/>
    </source>
</evidence>
<dbReference type="PANTHER" id="PTHR42760">
    <property type="entry name" value="SHORT-CHAIN DEHYDROGENASES/REDUCTASES FAMILY MEMBER"/>
    <property type="match status" value="1"/>
</dbReference>
<dbReference type="PRINTS" id="PR00080">
    <property type="entry name" value="SDRFAMILY"/>
</dbReference>
<evidence type="ECO:0000313" key="5">
    <source>
        <dbReference type="Proteomes" id="UP000610966"/>
    </source>
</evidence>
<dbReference type="AlphaFoldDB" id="A0A8J3W175"/>
<dbReference type="GO" id="GO:0016616">
    <property type="term" value="F:oxidoreductase activity, acting on the CH-OH group of donors, NAD or NADP as acceptor"/>
    <property type="evidence" value="ECO:0007669"/>
    <property type="project" value="TreeGrafter"/>
</dbReference>
<dbReference type="FunFam" id="3.40.50.720:FF:000084">
    <property type="entry name" value="Short-chain dehydrogenase reductase"/>
    <property type="match status" value="1"/>
</dbReference>
<accession>A0A8J3W175</accession>
<sequence>MDRLLRERTVLVTGAGSGIGAATASAIAASGGVVAVNDLDEAAAAQTCQRINDAGGHAWCVPGDVATPDGAEHVIDEAVRSVGTLTGLVNNVGVARGGALATLAPAEWDHIMRIDCSSALYMSQRAYPHLLESGGAIVNISSLCAAFPAPGAGAYNAAKAALITLTQQSALEWGPQGVRVNAIAPGIVSGTNFSATSNNAELAERRSAVIPLRRTGSAEDIAPVCLFLLSEMSRYLTGQVLTVDGGMGLALQTLIPS</sequence>
<dbReference type="SMART" id="SM00822">
    <property type="entry name" value="PKS_KR"/>
    <property type="match status" value="1"/>
</dbReference>
<evidence type="ECO:0000313" key="4">
    <source>
        <dbReference type="EMBL" id="GIH72422.1"/>
    </source>
</evidence>
<dbReference type="EMBL" id="BOOG01000051">
    <property type="protein sequence ID" value="GIH72422.1"/>
    <property type="molecule type" value="Genomic_DNA"/>
</dbReference>
<dbReference type="Proteomes" id="UP000610966">
    <property type="component" value="Unassembled WGS sequence"/>
</dbReference>
<evidence type="ECO:0000256" key="2">
    <source>
        <dbReference type="ARBA" id="ARBA00023002"/>
    </source>
</evidence>
<name>A0A8J3W175_9ACTN</name>
<organism evidence="4 5">
    <name type="scientific">Sphaerimonospora thailandensis</name>
    <dbReference type="NCBI Taxonomy" id="795644"/>
    <lineage>
        <taxon>Bacteria</taxon>
        <taxon>Bacillati</taxon>
        <taxon>Actinomycetota</taxon>
        <taxon>Actinomycetes</taxon>
        <taxon>Streptosporangiales</taxon>
        <taxon>Streptosporangiaceae</taxon>
        <taxon>Sphaerimonospora</taxon>
    </lineage>
</organism>
<comment type="caution">
    <text evidence="4">The sequence shown here is derived from an EMBL/GenBank/DDBJ whole genome shotgun (WGS) entry which is preliminary data.</text>
</comment>